<keyword evidence="7 17" id="KW-0406">Ion transport</keyword>
<dbReference type="InterPro" id="IPR006990">
    <property type="entry name" value="Tweety"/>
</dbReference>
<keyword evidence="11" id="KW-0325">Glycoprotein</keyword>
<comment type="function">
    <text evidence="17">Probable chloride channel.</text>
</comment>
<evidence type="ECO:0000256" key="2">
    <source>
        <dbReference type="ARBA" id="ARBA00009849"/>
    </source>
</evidence>
<evidence type="ECO:0000256" key="1">
    <source>
        <dbReference type="ARBA" id="ARBA00004651"/>
    </source>
</evidence>
<evidence type="ECO:0000256" key="14">
    <source>
        <dbReference type="ARBA" id="ARBA00024167"/>
    </source>
</evidence>
<evidence type="ECO:0000256" key="5">
    <source>
        <dbReference type="ARBA" id="ARBA00022692"/>
    </source>
</evidence>
<dbReference type="OMA" id="RRVCCIT"/>
<evidence type="ECO:0000256" key="7">
    <source>
        <dbReference type="ARBA" id="ARBA00023065"/>
    </source>
</evidence>
<evidence type="ECO:0000256" key="10">
    <source>
        <dbReference type="ARBA" id="ARBA00023173"/>
    </source>
</evidence>
<reference evidence="18" key="2">
    <citation type="submission" date="2025-09" db="UniProtKB">
        <authorList>
            <consortium name="Ensembl"/>
        </authorList>
    </citation>
    <scope>IDENTIFICATION</scope>
</reference>
<dbReference type="GO" id="GO:0030868">
    <property type="term" value="C:smooth endoplasmic reticulum membrane"/>
    <property type="evidence" value="ECO:0007669"/>
    <property type="project" value="TreeGrafter"/>
</dbReference>
<keyword evidence="3 17" id="KW-0813">Transport</keyword>
<evidence type="ECO:0000313" key="19">
    <source>
        <dbReference type="Proteomes" id="UP000472273"/>
    </source>
</evidence>
<keyword evidence="13 17" id="KW-0407">Ion channel</keyword>
<evidence type="ECO:0000256" key="13">
    <source>
        <dbReference type="ARBA" id="ARBA00023303"/>
    </source>
</evidence>
<evidence type="ECO:0000256" key="4">
    <source>
        <dbReference type="ARBA" id="ARBA00022475"/>
    </source>
</evidence>
<keyword evidence="5 17" id="KW-0812">Transmembrane</keyword>
<protein>
    <recommendedName>
        <fullName evidence="17">Protein tweety homolog</fullName>
    </recommendedName>
</protein>
<organism evidence="18 19">
    <name type="scientific">Pseudonaja textilis</name>
    <name type="common">Eastern brown snake</name>
    <dbReference type="NCBI Taxonomy" id="8673"/>
    <lineage>
        <taxon>Eukaryota</taxon>
        <taxon>Metazoa</taxon>
        <taxon>Chordata</taxon>
        <taxon>Craniata</taxon>
        <taxon>Vertebrata</taxon>
        <taxon>Euteleostomi</taxon>
        <taxon>Lepidosauria</taxon>
        <taxon>Squamata</taxon>
        <taxon>Bifurcata</taxon>
        <taxon>Unidentata</taxon>
        <taxon>Episquamata</taxon>
        <taxon>Toxicofera</taxon>
        <taxon>Serpentes</taxon>
        <taxon>Colubroidea</taxon>
        <taxon>Elapidae</taxon>
        <taxon>Hydrophiinae</taxon>
        <taxon>Pseudonaja</taxon>
    </lineage>
</organism>
<comment type="catalytic activity">
    <reaction evidence="15">
        <text>L-glutamate(out) = L-glutamate(in)</text>
        <dbReference type="Rhea" id="RHEA:66336"/>
        <dbReference type="ChEBI" id="CHEBI:29985"/>
    </reaction>
    <physiologicalReaction direction="right-to-left" evidence="15">
        <dbReference type="Rhea" id="RHEA:66338"/>
    </physiologicalReaction>
</comment>
<name>A0A670YXP5_PSETE</name>
<evidence type="ECO:0000256" key="16">
    <source>
        <dbReference type="ARBA" id="ARBA00047042"/>
    </source>
</evidence>
<dbReference type="Proteomes" id="UP000472273">
    <property type="component" value="Unplaced"/>
</dbReference>
<sequence>MGSPQGYRASWWTFLLHQAPHINFQFEAAGSEFAPEDLGYQQALLFLASVSGLCFAISLVLICVYLIRFCCCSNEDEEETKAQRVCCVTWSCVAAVIICW</sequence>
<dbReference type="AlphaFoldDB" id="A0A670YXP5"/>
<evidence type="ECO:0000256" key="15">
    <source>
        <dbReference type="ARBA" id="ARBA00044642"/>
    </source>
</evidence>
<comment type="caution">
    <text evidence="17">Lacks conserved residue(s) required for the propagation of feature annotation.</text>
</comment>
<comment type="similarity">
    <text evidence="2 17">Belongs to the tweety family.</text>
</comment>
<dbReference type="Ensembl" id="ENSPTXT00000017067.1">
    <property type="protein sequence ID" value="ENSPTXP00000016560.1"/>
    <property type="gene ID" value="ENSPTXG00000011433.1"/>
</dbReference>
<keyword evidence="9" id="KW-1015">Disulfide bond</keyword>
<comment type="catalytic activity">
    <reaction evidence="14">
        <text>chloride(in) = chloride(out)</text>
        <dbReference type="Rhea" id="RHEA:29823"/>
        <dbReference type="ChEBI" id="CHEBI:17996"/>
    </reaction>
</comment>
<evidence type="ECO:0000256" key="17">
    <source>
        <dbReference type="RuleBase" id="RU361114"/>
    </source>
</evidence>
<dbReference type="Pfam" id="PF04906">
    <property type="entry name" value="Tweety"/>
    <property type="match status" value="1"/>
</dbReference>
<comment type="subunit">
    <text evidence="16">Homotetramer; disulfide-linked. Homodimer.</text>
</comment>
<evidence type="ECO:0000256" key="12">
    <source>
        <dbReference type="ARBA" id="ARBA00023214"/>
    </source>
</evidence>
<proteinExistence type="inferred from homology"/>
<evidence type="ECO:0000256" key="9">
    <source>
        <dbReference type="ARBA" id="ARBA00023157"/>
    </source>
</evidence>
<keyword evidence="19" id="KW-1185">Reference proteome</keyword>
<evidence type="ECO:0000256" key="8">
    <source>
        <dbReference type="ARBA" id="ARBA00023136"/>
    </source>
</evidence>
<accession>A0A670YXP5</accession>
<keyword evidence="4" id="KW-1003">Cell membrane</keyword>
<dbReference type="PANTHER" id="PTHR12424">
    <property type="entry name" value="TWEETY-RELATED"/>
    <property type="match status" value="1"/>
</dbReference>
<evidence type="ECO:0000256" key="6">
    <source>
        <dbReference type="ARBA" id="ARBA00022989"/>
    </source>
</evidence>
<dbReference type="GO" id="GO:0034707">
    <property type="term" value="C:chloride channel complex"/>
    <property type="evidence" value="ECO:0007669"/>
    <property type="project" value="UniProtKB-UniRule"/>
</dbReference>
<keyword evidence="6 17" id="KW-1133">Transmembrane helix</keyword>
<reference evidence="18" key="1">
    <citation type="submission" date="2025-08" db="UniProtKB">
        <authorList>
            <consortium name="Ensembl"/>
        </authorList>
    </citation>
    <scope>IDENTIFICATION</scope>
</reference>
<keyword evidence="12 17" id="KW-0868">Chloride</keyword>
<dbReference type="GO" id="GO:0072320">
    <property type="term" value="F:volume-sensitive chloride channel activity"/>
    <property type="evidence" value="ECO:0007669"/>
    <property type="project" value="TreeGrafter"/>
</dbReference>
<dbReference type="GeneTree" id="ENSGT00950000183060"/>
<evidence type="ECO:0000256" key="11">
    <source>
        <dbReference type="ARBA" id="ARBA00023180"/>
    </source>
</evidence>
<keyword evidence="8 17" id="KW-0472">Membrane</keyword>
<keyword evidence="10 17" id="KW-0869">Chloride channel</keyword>
<evidence type="ECO:0000313" key="18">
    <source>
        <dbReference type="Ensembl" id="ENSPTXP00000016560.1"/>
    </source>
</evidence>
<feature type="transmembrane region" description="Helical" evidence="17">
    <location>
        <begin position="43"/>
        <end position="67"/>
    </location>
</feature>
<dbReference type="PANTHER" id="PTHR12424:SF5">
    <property type="entry name" value="PROTEIN TWEETY HOMOLOG 1"/>
    <property type="match status" value="1"/>
</dbReference>
<comment type="subcellular location">
    <subcellularLocation>
        <location evidence="1">Cell membrane</location>
        <topology evidence="1">Multi-pass membrane protein</topology>
    </subcellularLocation>
</comment>
<dbReference type="GO" id="GO:0005886">
    <property type="term" value="C:plasma membrane"/>
    <property type="evidence" value="ECO:0007669"/>
    <property type="project" value="UniProtKB-SubCell"/>
</dbReference>
<dbReference type="GO" id="GO:0005229">
    <property type="term" value="F:intracellularly calcium-gated chloride channel activity"/>
    <property type="evidence" value="ECO:0007669"/>
    <property type="project" value="TreeGrafter"/>
</dbReference>
<evidence type="ECO:0000256" key="3">
    <source>
        <dbReference type="ARBA" id="ARBA00022448"/>
    </source>
</evidence>